<keyword evidence="2" id="KW-1185">Reference proteome</keyword>
<sequence length="129" mass="14512">MWVPIASEFSPPSCSSTFEKSIQNSEPLTQSQYPGWRIIPILSNRCFRFRKPYMTLTPLRPSIIKQIIPLFAEQTGSFAAVLDVMKGQEEDAGRRRIDVGCGKRTGGVTKRFAESVRMAMKGMVLKLRG</sequence>
<dbReference type="Proteomes" id="UP000799755">
    <property type="component" value="Unassembled WGS sequence"/>
</dbReference>
<gene>
    <name evidence="1" type="ORF">BDR25DRAFT_350886</name>
</gene>
<dbReference type="EMBL" id="MU003496">
    <property type="protein sequence ID" value="KAF2475542.1"/>
    <property type="molecule type" value="Genomic_DNA"/>
</dbReference>
<evidence type="ECO:0000313" key="1">
    <source>
        <dbReference type="EMBL" id="KAF2475542.1"/>
    </source>
</evidence>
<organism evidence="1 2">
    <name type="scientific">Lindgomyces ingoldianus</name>
    <dbReference type="NCBI Taxonomy" id="673940"/>
    <lineage>
        <taxon>Eukaryota</taxon>
        <taxon>Fungi</taxon>
        <taxon>Dikarya</taxon>
        <taxon>Ascomycota</taxon>
        <taxon>Pezizomycotina</taxon>
        <taxon>Dothideomycetes</taxon>
        <taxon>Pleosporomycetidae</taxon>
        <taxon>Pleosporales</taxon>
        <taxon>Lindgomycetaceae</taxon>
        <taxon>Lindgomyces</taxon>
    </lineage>
</organism>
<reference evidence="1" key="1">
    <citation type="journal article" date="2020" name="Stud. Mycol.">
        <title>101 Dothideomycetes genomes: a test case for predicting lifestyles and emergence of pathogens.</title>
        <authorList>
            <person name="Haridas S."/>
            <person name="Albert R."/>
            <person name="Binder M."/>
            <person name="Bloem J."/>
            <person name="Labutti K."/>
            <person name="Salamov A."/>
            <person name="Andreopoulos B."/>
            <person name="Baker S."/>
            <person name="Barry K."/>
            <person name="Bills G."/>
            <person name="Bluhm B."/>
            <person name="Cannon C."/>
            <person name="Castanera R."/>
            <person name="Culley D."/>
            <person name="Daum C."/>
            <person name="Ezra D."/>
            <person name="Gonzalez J."/>
            <person name="Henrissat B."/>
            <person name="Kuo A."/>
            <person name="Liang C."/>
            <person name="Lipzen A."/>
            <person name="Lutzoni F."/>
            <person name="Magnuson J."/>
            <person name="Mondo S."/>
            <person name="Nolan M."/>
            <person name="Ohm R."/>
            <person name="Pangilinan J."/>
            <person name="Park H.-J."/>
            <person name="Ramirez L."/>
            <person name="Alfaro M."/>
            <person name="Sun H."/>
            <person name="Tritt A."/>
            <person name="Yoshinaga Y."/>
            <person name="Zwiers L.-H."/>
            <person name="Turgeon B."/>
            <person name="Goodwin S."/>
            <person name="Spatafora J."/>
            <person name="Crous P."/>
            <person name="Grigoriev I."/>
        </authorList>
    </citation>
    <scope>NUCLEOTIDE SEQUENCE</scope>
    <source>
        <strain evidence="1">ATCC 200398</strain>
    </source>
</reference>
<protein>
    <submittedName>
        <fullName evidence="1">Uncharacterized protein</fullName>
    </submittedName>
</protein>
<evidence type="ECO:0000313" key="2">
    <source>
        <dbReference type="Proteomes" id="UP000799755"/>
    </source>
</evidence>
<comment type="caution">
    <text evidence="1">The sequence shown here is derived from an EMBL/GenBank/DDBJ whole genome shotgun (WGS) entry which is preliminary data.</text>
</comment>
<proteinExistence type="predicted"/>
<name>A0ACB6RAI6_9PLEO</name>
<accession>A0ACB6RAI6</accession>